<dbReference type="OrthoDB" id="119302at2759"/>
<keyword evidence="2" id="KW-1185">Reference proteome</keyword>
<dbReference type="Proteomes" id="UP000784294">
    <property type="component" value="Unassembled WGS sequence"/>
</dbReference>
<proteinExistence type="predicted"/>
<evidence type="ECO:0000313" key="2">
    <source>
        <dbReference type="Proteomes" id="UP000784294"/>
    </source>
</evidence>
<accession>A0A3S5ACC1</accession>
<name>A0A3S5ACC1_9PLAT</name>
<comment type="caution">
    <text evidence="1">The sequence shown here is derived from an EMBL/GenBank/DDBJ whole genome shotgun (WGS) entry which is preliminary data.</text>
</comment>
<gene>
    <name evidence="1" type="ORF">PXEA_LOCUS13718</name>
</gene>
<protein>
    <submittedName>
        <fullName evidence="1">Uncharacterized protein</fullName>
    </submittedName>
</protein>
<sequence>MSCQLANRIMTCHYPQASNSDPISLQGQSPLVRDRQPSRVLIAWSLLPHERRMSVVNLTMRRLASALRATAGMAAIAQAANDAMKPNLSDEVYFGEEACGLDECRMNAVTSGLSSRGLPSGTRLIGQNESLNVSDLAVRLPLEAEPIKNKEAMLWQVRSSAHVYL</sequence>
<evidence type="ECO:0000313" key="1">
    <source>
        <dbReference type="EMBL" id="VEL20278.1"/>
    </source>
</evidence>
<dbReference type="EMBL" id="CAAALY010045676">
    <property type="protein sequence ID" value="VEL20278.1"/>
    <property type="molecule type" value="Genomic_DNA"/>
</dbReference>
<reference evidence="1" key="1">
    <citation type="submission" date="2018-11" db="EMBL/GenBank/DDBJ databases">
        <authorList>
            <consortium name="Pathogen Informatics"/>
        </authorList>
    </citation>
    <scope>NUCLEOTIDE SEQUENCE</scope>
</reference>
<dbReference type="AlphaFoldDB" id="A0A3S5ACC1"/>
<organism evidence="1 2">
    <name type="scientific">Protopolystoma xenopodis</name>
    <dbReference type="NCBI Taxonomy" id="117903"/>
    <lineage>
        <taxon>Eukaryota</taxon>
        <taxon>Metazoa</taxon>
        <taxon>Spiralia</taxon>
        <taxon>Lophotrochozoa</taxon>
        <taxon>Platyhelminthes</taxon>
        <taxon>Monogenea</taxon>
        <taxon>Polyopisthocotylea</taxon>
        <taxon>Polystomatidea</taxon>
        <taxon>Polystomatidae</taxon>
        <taxon>Protopolystoma</taxon>
    </lineage>
</organism>